<protein>
    <submittedName>
        <fullName evidence="1">Uncharacterized protein</fullName>
    </submittedName>
</protein>
<reference evidence="1" key="1">
    <citation type="submission" date="2015-06" db="UniProtKB">
        <authorList>
            <consortium name="EnsemblPlants"/>
        </authorList>
    </citation>
    <scope>IDENTIFICATION</scope>
</reference>
<evidence type="ECO:0000313" key="1">
    <source>
        <dbReference type="EnsemblPlants" id="EMT08503"/>
    </source>
</evidence>
<proteinExistence type="predicted"/>
<dbReference type="AlphaFoldDB" id="M8BZY1"/>
<sequence>MVPQAQADDDVQRGLYDIELTHATQSPQQAPYKFSLLDRAGVPAYELPAETGSFTGVFPNVHAPYNPVIGDGDGEEPGPGCGHDESIRKEELERCRGDLIRDYCIMIRLFITLPE</sequence>
<name>M8BZY1_AEGTA</name>
<accession>M8BZY1</accession>
<organism evidence="1">
    <name type="scientific">Aegilops tauschii</name>
    <name type="common">Tausch's goatgrass</name>
    <name type="synonym">Aegilops squarrosa</name>
    <dbReference type="NCBI Taxonomy" id="37682"/>
    <lineage>
        <taxon>Eukaryota</taxon>
        <taxon>Viridiplantae</taxon>
        <taxon>Streptophyta</taxon>
        <taxon>Embryophyta</taxon>
        <taxon>Tracheophyta</taxon>
        <taxon>Spermatophyta</taxon>
        <taxon>Magnoliopsida</taxon>
        <taxon>Liliopsida</taxon>
        <taxon>Poales</taxon>
        <taxon>Poaceae</taxon>
        <taxon>BOP clade</taxon>
        <taxon>Pooideae</taxon>
        <taxon>Triticodae</taxon>
        <taxon>Triticeae</taxon>
        <taxon>Triticinae</taxon>
        <taxon>Aegilops</taxon>
    </lineage>
</organism>
<dbReference type="EnsemblPlants" id="EMT08503">
    <property type="protein sequence ID" value="EMT08503"/>
    <property type="gene ID" value="F775_43777"/>
</dbReference>